<evidence type="ECO:0000313" key="1">
    <source>
        <dbReference type="EMBL" id="GAA4617349.1"/>
    </source>
</evidence>
<dbReference type="EMBL" id="BAABHJ010000039">
    <property type="protein sequence ID" value="GAA4617349.1"/>
    <property type="molecule type" value="Genomic_DNA"/>
</dbReference>
<protein>
    <recommendedName>
        <fullName evidence="3">XRE family transcriptional regulator</fullName>
    </recommendedName>
</protein>
<reference evidence="2" key="1">
    <citation type="journal article" date="2019" name="Int. J. Syst. Evol. Microbiol.">
        <title>The Global Catalogue of Microorganisms (GCM) 10K type strain sequencing project: providing services to taxonomists for standard genome sequencing and annotation.</title>
        <authorList>
            <consortium name="The Broad Institute Genomics Platform"/>
            <consortium name="The Broad Institute Genome Sequencing Center for Infectious Disease"/>
            <person name="Wu L."/>
            <person name="Ma J."/>
        </authorList>
    </citation>
    <scope>NUCLEOTIDE SEQUENCE [LARGE SCALE GENOMIC DNA]</scope>
    <source>
        <strain evidence="2">JCM 17938</strain>
    </source>
</reference>
<comment type="caution">
    <text evidence="1">The sequence shown here is derived from an EMBL/GenBank/DDBJ whole genome shotgun (WGS) entry which is preliminary data.</text>
</comment>
<sequence>MGMAEALRDAAPERERRTLPKLQDIARKIRDWEAGKWGVSERYQLLYCRATGKTEEDLFGPYLKARKATTQTAGTQAAWEKDEDDVERRRLLAALATLGVATVSPVADALQTIRGSVENSLHRDISLQMDEWDEKVAEYGYAYLSTSLDVLIGDLAADLVDLQSLKLRLPSADPQRSRWYRVNAGLSWLMAKSLGNTGQTRDARAWWMTAQHAADASGDVDLGLWIAGERLIRGLYERRPAAILLRQAATVFERSGGRPCAGLASVHNVRAQLLAMEGRGNEAISELRNAEEVFAQLPSSVTQDIGSTMSYGEDRIRFTAAWVHAHLGQRGPLDDATDRALAVLGNADPRSTTQVKLLQAAGHVQAGDVMAGVNHAMEIYERCPAEHRTVIMGRLAGGVWEAVPVERRKDPAIAPYRELLSTPGRKAIM</sequence>
<keyword evidence="2" id="KW-1185">Reference proteome</keyword>
<gene>
    <name evidence="1" type="ORF">GCM10023195_77440</name>
</gene>
<name>A0ABP8TV85_9ACTN</name>
<proteinExistence type="predicted"/>
<accession>A0ABP8TV85</accession>
<organism evidence="1 2">
    <name type="scientific">Actinoallomurus liliacearum</name>
    <dbReference type="NCBI Taxonomy" id="1080073"/>
    <lineage>
        <taxon>Bacteria</taxon>
        <taxon>Bacillati</taxon>
        <taxon>Actinomycetota</taxon>
        <taxon>Actinomycetes</taxon>
        <taxon>Streptosporangiales</taxon>
        <taxon>Thermomonosporaceae</taxon>
        <taxon>Actinoallomurus</taxon>
    </lineage>
</organism>
<evidence type="ECO:0000313" key="2">
    <source>
        <dbReference type="Proteomes" id="UP001500212"/>
    </source>
</evidence>
<evidence type="ECO:0008006" key="3">
    <source>
        <dbReference type="Google" id="ProtNLM"/>
    </source>
</evidence>
<dbReference type="Proteomes" id="UP001500212">
    <property type="component" value="Unassembled WGS sequence"/>
</dbReference>